<protein>
    <recommendedName>
        <fullName evidence="6">Mid2 domain-containing protein</fullName>
    </recommendedName>
</protein>
<gene>
    <name evidence="4" type="ORF">MARU1_002147</name>
</gene>
<feature type="region of interest" description="Disordered" evidence="1">
    <location>
        <begin position="82"/>
        <end position="283"/>
    </location>
</feature>
<keyword evidence="2" id="KW-0472">Membrane</keyword>
<feature type="compositionally biased region" description="Low complexity" evidence="1">
    <location>
        <begin position="182"/>
        <end position="248"/>
    </location>
</feature>
<feature type="transmembrane region" description="Helical" evidence="2">
    <location>
        <begin position="289"/>
        <end position="310"/>
    </location>
</feature>
<feature type="compositionally biased region" description="Low complexity" evidence="1">
    <location>
        <begin position="263"/>
        <end position="274"/>
    </location>
</feature>
<evidence type="ECO:0000256" key="3">
    <source>
        <dbReference type="SAM" id="SignalP"/>
    </source>
</evidence>
<feature type="chain" id="PRO_5042484915" description="Mid2 domain-containing protein" evidence="3">
    <location>
        <begin position="17"/>
        <end position="500"/>
    </location>
</feature>
<feature type="compositionally biased region" description="Polar residues" evidence="1">
    <location>
        <begin position="82"/>
        <end position="99"/>
    </location>
</feature>
<evidence type="ECO:0000256" key="1">
    <source>
        <dbReference type="SAM" id="MobiDB-lite"/>
    </source>
</evidence>
<reference evidence="4 5" key="1">
    <citation type="submission" date="2023-03" db="EMBL/GenBank/DDBJ databases">
        <title>Mating type loci evolution in Malassezia.</title>
        <authorList>
            <person name="Coelho M.A."/>
        </authorList>
    </citation>
    <scope>NUCLEOTIDE SEQUENCE [LARGE SCALE GENOMIC DNA]</scope>
    <source>
        <strain evidence="4 5">CBS 13387</strain>
    </source>
</reference>
<evidence type="ECO:0000313" key="4">
    <source>
        <dbReference type="EMBL" id="WFD16111.1"/>
    </source>
</evidence>
<sequence length="500" mass="51781">MRIAFGLLVVFGTSVGLSPALQHDQEPESLKSALSSRRMHHLRVYQPYAHHIRRGIIAGDNNVLQQGNDLLSSLVGGEFTTINKNSRASPTSSAHATRSTQERGGGGALSFSHEFTTLDNNSRAPSPSSTSRTSSPNTSASSPSTSTSSPTPTSSRTSSSPSTFMSESDSSMVGAGAGGGASSTPTTMRRSSRTSSSTSHETSSKSSSDVDKSSSSLPTSTESPASEDPSPSSATSAPSSASDAPSDSSDTDDSDNKSDEGSKSSSPSMNNASNARKPDDDDGTDHTGVIAGVCTAGGVVILAILGFVLYKLLNKRAGSADKPEQAIQWPDVTYDAGPATPMGLSAAQHDAPGDTSVDMSGYEDNPFDNHVDSAAAPMSAQSNALPESYVDVPPATFGYASEAPSQPVAESTALATTYPKALVPSQSTTSNAPVSVPLSSAHSPPNVLHRGNGAEFQHFVVGQTYPEEAIQLPYDAPVTRELYREQPAESPFNESRAVKN</sequence>
<dbReference type="EMBL" id="CP119919">
    <property type="protein sequence ID" value="WFD16111.1"/>
    <property type="molecule type" value="Genomic_DNA"/>
</dbReference>
<name>A0AAJ5Z057_9BASI</name>
<keyword evidence="3" id="KW-0732">Signal</keyword>
<evidence type="ECO:0000256" key="2">
    <source>
        <dbReference type="SAM" id="Phobius"/>
    </source>
</evidence>
<evidence type="ECO:0008006" key="6">
    <source>
        <dbReference type="Google" id="ProtNLM"/>
    </source>
</evidence>
<keyword evidence="2" id="KW-0812">Transmembrane</keyword>
<keyword evidence="2" id="KW-1133">Transmembrane helix</keyword>
<feature type="signal peptide" evidence="3">
    <location>
        <begin position="1"/>
        <end position="16"/>
    </location>
</feature>
<organism evidence="4 5">
    <name type="scientific">Malassezia arunalokei</name>
    <dbReference type="NCBI Taxonomy" id="1514897"/>
    <lineage>
        <taxon>Eukaryota</taxon>
        <taxon>Fungi</taxon>
        <taxon>Dikarya</taxon>
        <taxon>Basidiomycota</taxon>
        <taxon>Ustilaginomycotina</taxon>
        <taxon>Malasseziomycetes</taxon>
        <taxon>Malasseziales</taxon>
        <taxon>Malasseziaceae</taxon>
        <taxon>Malassezia</taxon>
    </lineage>
</organism>
<accession>A0AAJ5Z057</accession>
<dbReference type="Proteomes" id="UP001217582">
    <property type="component" value="Chromosome 4"/>
</dbReference>
<feature type="compositionally biased region" description="Low complexity" evidence="1">
    <location>
        <begin position="120"/>
        <end position="163"/>
    </location>
</feature>
<evidence type="ECO:0000313" key="5">
    <source>
        <dbReference type="Proteomes" id="UP001217582"/>
    </source>
</evidence>
<proteinExistence type="predicted"/>
<dbReference type="AlphaFoldDB" id="A0AAJ5Z057"/>
<keyword evidence="5" id="KW-1185">Reference proteome</keyword>